<dbReference type="PANTHER" id="PTHR43649">
    <property type="entry name" value="ARABINOSE-BINDING PROTEIN-RELATED"/>
    <property type="match status" value="1"/>
</dbReference>
<gene>
    <name evidence="1" type="ORF">G1H10_14710</name>
</gene>
<name>A0A6L9S9W3_9ACTN</name>
<dbReference type="Proteomes" id="UP000475214">
    <property type="component" value="Unassembled WGS sequence"/>
</dbReference>
<proteinExistence type="predicted"/>
<dbReference type="InterPro" id="IPR006059">
    <property type="entry name" value="SBP"/>
</dbReference>
<sequence>MTRARTHSVRGAARAGRVPTRKLLAGTATVVAGALLLAACGDDDGGSGDGETAGSGSGEGQTLTLWHYESENGAMGIAWDEAMRIFEEETGATVQFEEKAFEQIRQSANMILNTDEAPDIMEYNKGNASAGLLASQGLLTDITAAVEEHGWDEMLSESLQTTARYDEQGIMGSGAWYGVPNYGEFVMVYYNKDMFAEHGVEIPETYDELIAAMDTFVDAGVTPLAMSGAEYPAGQLFYELALTQADRQFVNDYQLYENPVDFTGPELTYGAETFSEWVEAGYIPGDSAGLTAEDMGVSFISGDYPMLFSGSWWYGRFVDEIEGFDWGVFEFPGSDLHPGSSGNLWVVPTASENPELAYQFIEITMRPEIQALLGNNGGLPVAADPADLDDEKSAELISLFNEINEADGLAFYPDWPAPGFYDDLASAIQQLINSSASPQEVLEQLQLSYDTGVEDFLQ</sequence>
<organism evidence="1 2">
    <name type="scientific">Phytoactinopolyspora halotolerans</name>
    <dbReference type="NCBI Taxonomy" id="1981512"/>
    <lineage>
        <taxon>Bacteria</taxon>
        <taxon>Bacillati</taxon>
        <taxon>Actinomycetota</taxon>
        <taxon>Actinomycetes</taxon>
        <taxon>Jiangellales</taxon>
        <taxon>Jiangellaceae</taxon>
        <taxon>Phytoactinopolyspora</taxon>
    </lineage>
</organism>
<protein>
    <submittedName>
        <fullName evidence="1">Extracellular solute-binding protein</fullName>
    </submittedName>
</protein>
<dbReference type="Pfam" id="PF01547">
    <property type="entry name" value="SBP_bac_1"/>
    <property type="match status" value="1"/>
</dbReference>
<dbReference type="EMBL" id="JAAGOA010000009">
    <property type="protein sequence ID" value="NEE01424.1"/>
    <property type="molecule type" value="Genomic_DNA"/>
</dbReference>
<accession>A0A6L9S9W3</accession>
<reference evidence="1 2" key="1">
    <citation type="submission" date="2020-02" db="EMBL/GenBank/DDBJ databases">
        <authorList>
            <person name="Li X.-J."/>
            <person name="Han X.-M."/>
        </authorList>
    </citation>
    <scope>NUCLEOTIDE SEQUENCE [LARGE SCALE GENOMIC DNA]</scope>
    <source>
        <strain evidence="1 2">CCTCC AB 2017055</strain>
    </source>
</reference>
<dbReference type="InterPro" id="IPR050490">
    <property type="entry name" value="Bact_solute-bd_prot1"/>
</dbReference>
<evidence type="ECO:0000313" key="2">
    <source>
        <dbReference type="Proteomes" id="UP000475214"/>
    </source>
</evidence>
<dbReference type="AlphaFoldDB" id="A0A6L9S9W3"/>
<dbReference type="RefSeq" id="WP_163738976.1">
    <property type="nucleotide sequence ID" value="NZ_JAAGOA010000009.1"/>
</dbReference>
<dbReference type="Gene3D" id="3.40.190.10">
    <property type="entry name" value="Periplasmic binding protein-like II"/>
    <property type="match status" value="1"/>
</dbReference>
<keyword evidence="2" id="KW-1185">Reference proteome</keyword>
<evidence type="ECO:0000313" key="1">
    <source>
        <dbReference type="EMBL" id="NEE01424.1"/>
    </source>
</evidence>
<comment type="caution">
    <text evidence="1">The sequence shown here is derived from an EMBL/GenBank/DDBJ whole genome shotgun (WGS) entry which is preliminary data.</text>
</comment>
<dbReference type="SUPFAM" id="SSF53850">
    <property type="entry name" value="Periplasmic binding protein-like II"/>
    <property type="match status" value="1"/>
</dbReference>